<keyword evidence="2" id="KW-1185">Reference proteome</keyword>
<name>A0A3N2Q8H3_SODAK</name>
<dbReference type="OrthoDB" id="4843057at2759"/>
<evidence type="ECO:0000313" key="1">
    <source>
        <dbReference type="EMBL" id="ROT42987.1"/>
    </source>
</evidence>
<sequence length="130" mass="14545">MCENRGFNVDDLIEQLHRKGIFEDQSEESLAAKRLAIFAILGTEPKRHAVDPGANEDDIAHLLGEVLLSFRLMFGQSPASRRLFRSVFEPGDGACSRPDTLLQYLCSEKRLGSAATGFRPTGRQRQWVDP</sequence>
<dbReference type="STRING" id="1314773.A0A3N2Q8H3"/>
<evidence type="ECO:0000313" key="2">
    <source>
        <dbReference type="Proteomes" id="UP000272025"/>
    </source>
</evidence>
<organism evidence="1 2">
    <name type="scientific">Sodiomyces alkalinus (strain CBS 110278 / VKM F-3762 / F11)</name>
    <name type="common">Alkaliphilic filamentous fungus</name>
    <dbReference type="NCBI Taxonomy" id="1314773"/>
    <lineage>
        <taxon>Eukaryota</taxon>
        <taxon>Fungi</taxon>
        <taxon>Dikarya</taxon>
        <taxon>Ascomycota</taxon>
        <taxon>Pezizomycotina</taxon>
        <taxon>Sordariomycetes</taxon>
        <taxon>Hypocreomycetidae</taxon>
        <taxon>Glomerellales</taxon>
        <taxon>Plectosphaerellaceae</taxon>
        <taxon>Sodiomyces</taxon>
    </lineage>
</organism>
<protein>
    <submittedName>
        <fullName evidence="1">Uncharacterized protein</fullName>
    </submittedName>
</protein>
<dbReference type="AlphaFoldDB" id="A0A3N2Q8H3"/>
<accession>A0A3N2Q8H3</accession>
<proteinExistence type="predicted"/>
<reference evidence="1 2" key="1">
    <citation type="journal article" date="2018" name="Mol. Ecol.">
        <title>The obligate alkalophilic soda-lake fungus Sodiomyces alkalinus has shifted to a protein diet.</title>
        <authorList>
            <person name="Grum-Grzhimaylo A.A."/>
            <person name="Falkoski D.L."/>
            <person name="van den Heuvel J."/>
            <person name="Valero-Jimenez C.A."/>
            <person name="Min B."/>
            <person name="Choi I.G."/>
            <person name="Lipzen A."/>
            <person name="Daum C.G."/>
            <person name="Aanen D.K."/>
            <person name="Tsang A."/>
            <person name="Henrissat B."/>
            <person name="Bilanenko E.N."/>
            <person name="de Vries R.P."/>
            <person name="van Kan J.A.L."/>
            <person name="Grigoriev I.V."/>
            <person name="Debets A.J.M."/>
        </authorList>
    </citation>
    <scope>NUCLEOTIDE SEQUENCE [LARGE SCALE GENOMIC DNA]</scope>
    <source>
        <strain evidence="1 2">F11</strain>
    </source>
</reference>
<gene>
    <name evidence="1" type="ORF">SODALDRAFT_319546</name>
</gene>
<dbReference type="RefSeq" id="XP_028470793.1">
    <property type="nucleotide sequence ID" value="XM_028609460.1"/>
</dbReference>
<dbReference type="GeneID" id="39577938"/>
<dbReference type="EMBL" id="ML119051">
    <property type="protein sequence ID" value="ROT42987.1"/>
    <property type="molecule type" value="Genomic_DNA"/>
</dbReference>
<dbReference type="Proteomes" id="UP000272025">
    <property type="component" value="Unassembled WGS sequence"/>
</dbReference>